<protein>
    <submittedName>
        <fullName evidence="1">Uncharacterized protein</fullName>
    </submittedName>
</protein>
<keyword evidence="2" id="KW-1185">Reference proteome</keyword>
<evidence type="ECO:0000313" key="2">
    <source>
        <dbReference type="Proteomes" id="UP000791440"/>
    </source>
</evidence>
<proteinExistence type="predicted"/>
<dbReference type="EMBL" id="JH668686">
    <property type="protein sequence ID" value="KAG6460635.1"/>
    <property type="molecule type" value="Genomic_DNA"/>
</dbReference>
<dbReference type="AlphaFoldDB" id="A0A921ZMN0"/>
<sequence>MPACWKSDVHRLIPARDVLGPCRLSYLVDVGHYPGGCKYPTTNKFTDSFKSIFADGIVPNILTLTALRSLDYGSNADSDFDESNAHINVPTTDGARESGVYKDAGRVRDTSATLLMTRPSLATSIIVVMWSRQRNQVEYTRHQYPIFRSCQL</sequence>
<reference evidence="1" key="1">
    <citation type="journal article" date="2016" name="Insect Biochem. Mol. Biol.">
        <title>Multifaceted biological insights from a draft genome sequence of the tobacco hornworm moth, Manduca sexta.</title>
        <authorList>
            <person name="Kanost M.R."/>
            <person name="Arrese E.L."/>
            <person name="Cao X."/>
            <person name="Chen Y.R."/>
            <person name="Chellapilla S."/>
            <person name="Goldsmith M.R."/>
            <person name="Grosse-Wilde E."/>
            <person name="Heckel D.G."/>
            <person name="Herndon N."/>
            <person name="Jiang H."/>
            <person name="Papanicolaou A."/>
            <person name="Qu J."/>
            <person name="Soulages J.L."/>
            <person name="Vogel H."/>
            <person name="Walters J."/>
            <person name="Waterhouse R.M."/>
            <person name="Ahn S.J."/>
            <person name="Almeida F.C."/>
            <person name="An C."/>
            <person name="Aqrawi P."/>
            <person name="Bretschneider A."/>
            <person name="Bryant W.B."/>
            <person name="Bucks S."/>
            <person name="Chao H."/>
            <person name="Chevignon G."/>
            <person name="Christen J.M."/>
            <person name="Clarke D.F."/>
            <person name="Dittmer N.T."/>
            <person name="Ferguson L.C.F."/>
            <person name="Garavelou S."/>
            <person name="Gordon K.H.J."/>
            <person name="Gunaratna R.T."/>
            <person name="Han Y."/>
            <person name="Hauser F."/>
            <person name="He Y."/>
            <person name="Heidel-Fischer H."/>
            <person name="Hirsh A."/>
            <person name="Hu Y."/>
            <person name="Jiang H."/>
            <person name="Kalra D."/>
            <person name="Klinner C."/>
            <person name="Konig C."/>
            <person name="Kovar C."/>
            <person name="Kroll A.R."/>
            <person name="Kuwar S.S."/>
            <person name="Lee S.L."/>
            <person name="Lehman R."/>
            <person name="Li K."/>
            <person name="Li Z."/>
            <person name="Liang H."/>
            <person name="Lovelace S."/>
            <person name="Lu Z."/>
            <person name="Mansfield J.H."/>
            <person name="McCulloch K.J."/>
            <person name="Mathew T."/>
            <person name="Morton B."/>
            <person name="Muzny D.M."/>
            <person name="Neunemann D."/>
            <person name="Ongeri F."/>
            <person name="Pauchet Y."/>
            <person name="Pu L.L."/>
            <person name="Pyrousis I."/>
            <person name="Rao X.J."/>
            <person name="Redding A."/>
            <person name="Roesel C."/>
            <person name="Sanchez-Gracia A."/>
            <person name="Schaack S."/>
            <person name="Shukla A."/>
            <person name="Tetreau G."/>
            <person name="Wang Y."/>
            <person name="Xiong G.H."/>
            <person name="Traut W."/>
            <person name="Walsh T.K."/>
            <person name="Worley K.C."/>
            <person name="Wu D."/>
            <person name="Wu W."/>
            <person name="Wu Y.Q."/>
            <person name="Zhang X."/>
            <person name="Zou Z."/>
            <person name="Zucker H."/>
            <person name="Briscoe A.D."/>
            <person name="Burmester T."/>
            <person name="Clem R.J."/>
            <person name="Feyereisen R."/>
            <person name="Grimmelikhuijzen C.J.P."/>
            <person name="Hamodrakas S.J."/>
            <person name="Hansson B.S."/>
            <person name="Huguet E."/>
            <person name="Jermiin L.S."/>
            <person name="Lan Q."/>
            <person name="Lehman H.K."/>
            <person name="Lorenzen M."/>
            <person name="Merzendorfer H."/>
            <person name="Michalopoulos I."/>
            <person name="Morton D.B."/>
            <person name="Muthukrishnan S."/>
            <person name="Oakeshott J.G."/>
            <person name="Palmer W."/>
            <person name="Park Y."/>
            <person name="Passarelli A.L."/>
            <person name="Rozas J."/>
            <person name="Schwartz L.M."/>
            <person name="Smith W."/>
            <person name="Southgate A."/>
            <person name="Vilcinskas A."/>
            <person name="Vogt R."/>
            <person name="Wang P."/>
            <person name="Werren J."/>
            <person name="Yu X.Q."/>
            <person name="Zhou J.J."/>
            <person name="Brown S.J."/>
            <person name="Scherer S.E."/>
            <person name="Richards S."/>
            <person name="Blissard G.W."/>
        </authorList>
    </citation>
    <scope>NUCLEOTIDE SEQUENCE</scope>
</reference>
<reference evidence="1" key="2">
    <citation type="submission" date="2020-12" db="EMBL/GenBank/DDBJ databases">
        <authorList>
            <person name="Kanost M."/>
        </authorList>
    </citation>
    <scope>NUCLEOTIDE SEQUENCE</scope>
</reference>
<comment type="caution">
    <text evidence="1">The sequence shown here is derived from an EMBL/GenBank/DDBJ whole genome shotgun (WGS) entry which is preliminary data.</text>
</comment>
<evidence type="ECO:0000313" key="1">
    <source>
        <dbReference type="EMBL" id="KAG6460635.1"/>
    </source>
</evidence>
<organism evidence="1 2">
    <name type="scientific">Manduca sexta</name>
    <name type="common">Tobacco hawkmoth</name>
    <name type="synonym">Tobacco hornworm</name>
    <dbReference type="NCBI Taxonomy" id="7130"/>
    <lineage>
        <taxon>Eukaryota</taxon>
        <taxon>Metazoa</taxon>
        <taxon>Ecdysozoa</taxon>
        <taxon>Arthropoda</taxon>
        <taxon>Hexapoda</taxon>
        <taxon>Insecta</taxon>
        <taxon>Pterygota</taxon>
        <taxon>Neoptera</taxon>
        <taxon>Endopterygota</taxon>
        <taxon>Lepidoptera</taxon>
        <taxon>Glossata</taxon>
        <taxon>Ditrysia</taxon>
        <taxon>Bombycoidea</taxon>
        <taxon>Sphingidae</taxon>
        <taxon>Sphinginae</taxon>
        <taxon>Sphingini</taxon>
        <taxon>Manduca</taxon>
    </lineage>
</organism>
<accession>A0A921ZMN0</accession>
<gene>
    <name evidence="1" type="ORF">O3G_MSEX012114</name>
</gene>
<name>A0A921ZMN0_MANSE</name>
<dbReference type="Proteomes" id="UP000791440">
    <property type="component" value="Unassembled WGS sequence"/>
</dbReference>